<proteinExistence type="predicted"/>
<dbReference type="EMBL" id="CM017326">
    <property type="protein sequence ID" value="KAE8075716.1"/>
    <property type="molecule type" value="Genomic_DNA"/>
</dbReference>
<evidence type="ECO:0000313" key="2">
    <source>
        <dbReference type="Proteomes" id="UP000327013"/>
    </source>
</evidence>
<dbReference type="AlphaFoldDB" id="A0A5N6RBI2"/>
<organism evidence="1 2">
    <name type="scientific">Carpinus fangiana</name>
    <dbReference type="NCBI Taxonomy" id="176857"/>
    <lineage>
        <taxon>Eukaryota</taxon>
        <taxon>Viridiplantae</taxon>
        <taxon>Streptophyta</taxon>
        <taxon>Embryophyta</taxon>
        <taxon>Tracheophyta</taxon>
        <taxon>Spermatophyta</taxon>
        <taxon>Magnoliopsida</taxon>
        <taxon>eudicotyledons</taxon>
        <taxon>Gunneridae</taxon>
        <taxon>Pentapetalae</taxon>
        <taxon>rosids</taxon>
        <taxon>fabids</taxon>
        <taxon>Fagales</taxon>
        <taxon>Betulaceae</taxon>
        <taxon>Carpinus</taxon>
    </lineage>
</organism>
<dbReference type="Proteomes" id="UP000327013">
    <property type="component" value="Chromosome 6"/>
</dbReference>
<accession>A0A5N6RBI2</accession>
<evidence type="ECO:0000313" key="1">
    <source>
        <dbReference type="EMBL" id="KAE8075716.1"/>
    </source>
</evidence>
<reference evidence="1 2" key="1">
    <citation type="submission" date="2019-06" db="EMBL/GenBank/DDBJ databases">
        <title>A chromosomal-level reference genome of Carpinus fangiana (Coryloideae, Betulaceae).</title>
        <authorList>
            <person name="Yang X."/>
            <person name="Wang Z."/>
            <person name="Zhang L."/>
            <person name="Hao G."/>
            <person name="Liu J."/>
            <person name="Yang Y."/>
        </authorList>
    </citation>
    <scope>NUCLEOTIDE SEQUENCE [LARGE SCALE GENOMIC DNA]</scope>
    <source>
        <strain evidence="1">Cfa_2016G</strain>
        <tissue evidence="1">Leaf</tissue>
    </source>
</reference>
<protein>
    <submittedName>
        <fullName evidence="1">Uncharacterized protein</fullName>
    </submittedName>
</protein>
<gene>
    <name evidence="1" type="ORF">FH972_014409</name>
</gene>
<sequence>MAQIKISINRGFYICKERTREGTQSLVVCESVGWRSEVGSEVSGGDGRKRFCDEDGVKSGRGL</sequence>
<name>A0A5N6RBI2_9ROSI</name>
<keyword evidence="2" id="KW-1185">Reference proteome</keyword>